<evidence type="ECO:0000313" key="4">
    <source>
        <dbReference type="Proteomes" id="UP000474296"/>
    </source>
</evidence>
<organism evidence="3 4">
    <name type="scientific">Spongiivirga citrea</name>
    <dbReference type="NCBI Taxonomy" id="1481457"/>
    <lineage>
        <taxon>Bacteria</taxon>
        <taxon>Pseudomonadati</taxon>
        <taxon>Bacteroidota</taxon>
        <taxon>Flavobacteriia</taxon>
        <taxon>Flavobacteriales</taxon>
        <taxon>Flavobacteriaceae</taxon>
        <taxon>Spongiivirga</taxon>
    </lineage>
</organism>
<dbReference type="AlphaFoldDB" id="A0A6M0CNK4"/>
<keyword evidence="2" id="KW-0812">Transmembrane</keyword>
<feature type="compositionally biased region" description="Basic and acidic residues" evidence="1">
    <location>
        <begin position="239"/>
        <end position="250"/>
    </location>
</feature>
<keyword evidence="2" id="KW-1133">Transmembrane helix</keyword>
<protein>
    <submittedName>
        <fullName evidence="3">Uncharacterized protein</fullName>
    </submittedName>
</protein>
<dbReference type="EMBL" id="JAABOQ010000006">
    <property type="protein sequence ID" value="NER18523.1"/>
    <property type="molecule type" value="Genomic_DNA"/>
</dbReference>
<evidence type="ECO:0000313" key="3">
    <source>
        <dbReference type="EMBL" id="NER18523.1"/>
    </source>
</evidence>
<dbReference type="Proteomes" id="UP000474296">
    <property type="component" value="Unassembled WGS sequence"/>
</dbReference>
<accession>A0A6M0CNK4</accession>
<gene>
    <name evidence="3" type="ORF">GWK10_14990</name>
</gene>
<sequence length="250" mass="29322">MDFTRKVTHNGYKNPEKLKKYYHRVIKKIYSKPDSFDENYTQGRGSDYLFYDDDCLVSKSGGWVIPIILGLVSFGFLLIFFPGREEKSEIIDWVFFIISLLTLIFSFVYGFTMPKRKNILNRKDGFITFSGFLWQPDITMEFRKTEFSYSTGGEDVVGAFQLQIIRPNKWQTFAIAGYVGIDCYENMSFITWYMDRNRPLPPGTSFDGCRQKDFERRKSEGFPKPLYPSAIPTPEFTEEQQKEREKIGGW</sequence>
<keyword evidence="4" id="KW-1185">Reference proteome</keyword>
<name>A0A6M0CNK4_9FLAO</name>
<proteinExistence type="predicted"/>
<keyword evidence="2" id="KW-0472">Membrane</keyword>
<reference evidence="3 4" key="1">
    <citation type="submission" date="2020-01" db="EMBL/GenBank/DDBJ databases">
        <title>Spongiivirga citrea KCTC 32990T.</title>
        <authorList>
            <person name="Wang G."/>
        </authorList>
    </citation>
    <scope>NUCLEOTIDE SEQUENCE [LARGE SCALE GENOMIC DNA]</scope>
    <source>
        <strain evidence="3 4">KCTC 32990</strain>
    </source>
</reference>
<feature type="region of interest" description="Disordered" evidence="1">
    <location>
        <begin position="216"/>
        <end position="250"/>
    </location>
</feature>
<comment type="caution">
    <text evidence="3">The sequence shown here is derived from an EMBL/GenBank/DDBJ whole genome shotgun (WGS) entry which is preliminary data.</text>
</comment>
<evidence type="ECO:0000256" key="2">
    <source>
        <dbReference type="SAM" id="Phobius"/>
    </source>
</evidence>
<dbReference type="RefSeq" id="WP_164033151.1">
    <property type="nucleotide sequence ID" value="NZ_JAABOQ010000006.1"/>
</dbReference>
<feature type="transmembrane region" description="Helical" evidence="2">
    <location>
        <begin position="93"/>
        <end position="112"/>
    </location>
</feature>
<feature type="transmembrane region" description="Helical" evidence="2">
    <location>
        <begin position="63"/>
        <end position="81"/>
    </location>
</feature>
<evidence type="ECO:0000256" key="1">
    <source>
        <dbReference type="SAM" id="MobiDB-lite"/>
    </source>
</evidence>